<feature type="region of interest" description="Disordered" evidence="8">
    <location>
        <begin position="681"/>
        <end position="702"/>
    </location>
</feature>
<organism evidence="11 12">
    <name type="scientific">Magallana gigas</name>
    <name type="common">Pacific oyster</name>
    <name type="synonym">Crassostrea gigas</name>
    <dbReference type="NCBI Taxonomy" id="29159"/>
    <lineage>
        <taxon>Eukaryota</taxon>
        <taxon>Metazoa</taxon>
        <taxon>Spiralia</taxon>
        <taxon>Lophotrochozoa</taxon>
        <taxon>Mollusca</taxon>
        <taxon>Bivalvia</taxon>
        <taxon>Autobranchia</taxon>
        <taxon>Pteriomorphia</taxon>
        <taxon>Ostreida</taxon>
        <taxon>Ostreoidea</taxon>
        <taxon>Ostreidae</taxon>
        <taxon>Magallana</taxon>
    </lineage>
</organism>
<dbReference type="Gene3D" id="1.20.1070.10">
    <property type="entry name" value="Rhodopsin 7-helix transmembrane proteins"/>
    <property type="match status" value="1"/>
</dbReference>
<feature type="transmembrane region" description="Helical" evidence="9">
    <location>
        <begin position="613"/>
        <end position="635"/>
    </location>
</feature>
<feature type="compositionally biased region" description="Polar residues" evidence="8">
    <location>
        <begin position="292"/>
        <end position="303"/>
    </location>
</feature>
<dbReference type="GO" id="GO:0007166">
    <property type="term" value="P:cell surface receptor signaling pathway"/>
    <property type="evidence" value="ECO:0007669"/>
    <property type="project" value="InterPro"/>
</dbReference>
<evidence type="ECO:0000313" key="12">
    <source>
        <dbReference type="Proteomes" id="UP000005408"/>
    </source>
</evidence>
<feature type="transmembrane region" description="Helical" evidence="9">
    <location>
        <begin position="584"/>
        <end position="601"/>
    </location>
</feature>
<evidence type="ECO:0000313" key="11">
    <source>
        <dbReference type="EnsemblMetazoa" id="G15919.1:cds"/>
    </source>
</evidence>
<evidence type="ECO:0000256" key="3">
    <source>
        <dbReference type="ARBA" id="ARBA00022989"/>
    </source>
</evidence>
<evidence type="ECO:0000259" key="10">
    <source>
        <dbReference type="PROSITE" id="PS50261"/>
    </source>
</evidence>
<keyword evidence="6" id="KW-0675">Receptor</keyword>
<dbReference type="GO" id="GO:0005886">
    <property type="term" value="C:plasma membrane"/>
    <property type="evidence" value="ECO:0007669"/>
    <property type="project" value="TreeGrafter"/>
</dbReference>
<keyword evidence="12" id="KW-1185">Reference proteome</keyword>
<keyword evidence="7" id="KW-0807">Transducer</keyword>
<feature type="transmembrane region" description="Helical" evidence="9">
    <location>
        <begin position="394"/>
        <end position="412"/>
    </location>
</feature>
<evidence type="ECO:0000256" key="7">
    <source>
        <dbReference type="ARBA" id="ARBA00023224"/>
    </source>
</evidence>
<reference evidence="11" key="1">
    <citation type="submission" date="2022-08" db="UniProtKB">
        <authorList>
            <consortium name="EnsemblMetazoa"/>
        </authorList>
    </citation>
    <scope>IDENTIFICATION</scope>
    <source>
        <strain evidence="11">05x7-T-G4-1.051#20</strain>
    </source>
</reference>
<keyword evidence="5 9" id="KW-0472">Membrane</keyword>
<dbReference type="PRINTS" id="PR02000">
    <property type="entry name" value="GCR1PLANT"/>
</dbReference>
<dbReference type="InterPro" id="IPR022340">
    <property type="entry name" value="GPCR_GCR1_put"/>
</dbReference>
<dbReference type="PANTHER" id="PTHR23112:SF43">
    <property type="entry name" value="CYCLIC AMP RECEPTOR-LIKE PROTEIN A"/>
    <property type="match status" value="1"/>
</dbReference>
<dbReference type="Proteomes" id="UP000005408">
    <property type="component" value="Unassembled WGS sequence"/>
</dbReference>
<dbReference type="Pfam" id="PF05462">
    <property type="entry name" value="Dicty_CAR"/>
    <property type="match status" value="1"/>
</dbReference>
<evidence type="ECO:0000256" key="4">
    <source>
        <dbReference type="ARBA" id="ARBA00023040"/>
    </source>
</evidence>
<sequence length="702" mass="78777">MLIVLDESTAFNIEGNLCLETIIKFIFDQNKCDFNREYAVKLLNDYNITCQTKCKITIEDIDFDRNRLRSVDVIFSDNTYTYEPCTWPYYPHALSMNIICPTWNKGKYSLFKVPVGGYCKVDEQCQGSNHSGVCQLGKCVCRDGYLLYNLECHEGNLTLNQTCFLSEQCAGSPYASCLGGICSCIEGYTAKNSTNCVQSQEITLPSSLQHHQEEAKIGTTLGALFGGILLGVILTTATVAIIYRRSKNHVNKREELNVTFSDSDACSSAKVAGPNSFQNIQTKAKERDVSPYSCSEETSNYNNMYGKPRNGQTQNDVYNHLNEQGKQDDADYYDHACAAPDYAPIGDTVVLLNVNKSVRAQPSVVTMVYNESAECPLFPDNPGHCDALIHVRRGVSSISLIGCLFMIVVIWLFKKHVAFSQRLILYLSIAAFFDSIAYLMGDIRPDGPTCDFQAWWLSFFDWCVLMWVCIITFNLFMNVVKTKNIERFEIPLHVLGWVVPAIISFLPFAGNHYGPAGAWCWIVNDLGWRFGIWYGPLFIAIAVLVVTYVYIIVTLNRRLSTWHGTYDPDSERQAAMLKEDIKSLRAYPFIYLAASIFPLINRIQNAAAPDDPVFALVILAALTAPLHGAMNAIVFGMDRETLRKLTPTQIKMAFLSHSVNPGKVREYPVASYFTCPEECPSSPLMEDSTSSRFPSMPQSRSH</sequence>
<evidence type="ECO:0000256" key="9">
    <source>
        <dbReference type="SAM" id="Phobius"/>
    </source>
</evidence>
<feature type="transmembrane region" description="Helical" evidence="9">
    <location>
        <begin position="221"/>
        <end position="243"/>
    </location>
</feature>
<dbReference type="AlphaFoldDB" id="A0A8W8IUG4"/>
<feature type="compositionally biased region" description="Polar residues" evidence="8">
    <location>
        <begin position="687"/>
        <end position="702"/>
    </location>
</feature>
<dbReference type="InterPro" id="IPR022343">
    <property type="entry name" value="GCR1-cAMP_receptor"/>
</dbReference>
<dbReference type="EnsemblMetazoa" id="G15919.1">
    <property type="protein sequence ID" value="G15919.1:cds"/>
    <property type="gene ID" value="G15919"/>
</dbReference>
<dbReference type="GO" id="GO:0004930">
    <property type="term" value="F:G protein-coupled receptor activity"/>
    <property type="evidence" value="ECO:0007669"/>
    <property type="project" value="UniProtKB-KW"/>
</dbReference>
<evidence type="ECO:0000256" key="5">
    <source>
        <dbReference type="ARBA" id="ARBA00023136"/>
    </source>
</evidence>
<keyword evidence="3 9" id="KW-1133">Transmembrane helix</keyword>
<evidence type="ECO:0000256" key="2">
    <source>
        <dbReference type="ARBA" id="ARBA00022692"/>
    </source>
</evidence>
<feature type="region of interest" description="Disordered" evidence="8">
    <location>
        <begin position="288"/>
        <end position="309"/>
    </location>
</feature>
<feature type="transmembrane region" description="Helical" evidence="9">
    <location>
        <begin position="488"/>
        <end position="510"/>
    </location>
</feature>
<evidence type="ECO:0000256" key="6">
    <source>
        <dbReference type="ARBA" id="ARBA00023170"/>
    </source>
</evidence>
<dbReference type="SUPFAM" id="SSF81321">
    <property type="entry name" value="Family A G protein-coupled receptor-like"/>
    <property type="match status" value="1"/>
</dbReference>
<dbReference type="PROSITE" id="PS50261">
    <property type="entry name" value="G_PROTEIN_RECEP_F2_4"/>
    <property type="match status" value="1"/>
</dbReference>
<feature type="transmembrane region" description="Helical" evidence="9">
    <location>
        <begin position="530"/>
        <end position="553"/>
    </location>
</feature>
<feature type="transmembrane region" description="Helical" evidence="9">
    <location>
        <begin position="453"/>
        <end position="476"/>
    </location>
</feature>
<dbReference type="GO" id="GO:0007189">
    <property type="term" value="P:adenylate cyclase-activating G protein-coupled receptor signaling pathway"/>
    <property type="evidence" value="ECO:0007669"/>
    <property type="project" value="TreeGrafter"/>
</dbReference>
<dbReference type="InterPro" id="IPR006149">
    <property type="entry name" value="EB_dom"/>
</dbReference>
<accession>A0A8W8IUG4</accession>
<name>A0A8W8IUG4_MAGGI</name>
<evidence type="ECO:0000256" key="1">
    <source>
        <dbReference type="ARBA" id="ARBA00004141"/>
    </source>
</evidence>
<keyword evidence="4" id="KW-0297">G-protein coupled receptor</keyword>
<feature type="domain" description="G-protein coupled receptors family 2 profile 2" evidence="10">
    <location>
        <begin position="388"/>
        <end position="639"/>
    </location>
</feature>
<dbReference type="PRINTS" id="PR02001">
    <property type="entry name" value="GCR1CAMPR"/>
</dbReference>
<protein>
    <recommendedName>
        <fullName evidence="10">G-protein coupled receptors family 2 profile 2 domain-containing protein</fullName>
    </recommendedName>
</protein>
<comment type="subcellular location">
    <subcellularLocation>
        <location evidence="1">Membrane</location>
        <topology evidence="1">Multi-pass membrane protein</topology>
    </subcellularLocation>
</comment>
<proteinExistence type="predicted"/>
<dbReference type="Pfam" id="PF01683">
    <property type="entry name" value="EB"/>
    <property type="match status" value="1"/>
</dbReference>
<dbReference type="InterPro" id="IPR017981">
    <property type="entry name" value="GPCR_2-like_7TM"/>
</dbReference>
<dbReference type="PANTHER" id="PTHR23112">
    <property type="entry name" value="G PROTEIN-COUPLED RECEPTOR 157-RELATED"/>
    <property type="match status" value="1"/>
</dbReference>
<keyword evidence="2 9" id="KW-0812">Transmembrane</keyword>
<evidence type="ECO:0000256" key="8">
    <source>
        <dbReference type="SAM" id="MobiDB-lite"/>
    </source>
</evidence>